<evidence type="ECO:0000256" key="1">
    <source>
        <dbReference type="SAM" id="MobiDB-lite"/>
    </source>
</evidence>
<proteinExistence type="predicted"/>
<organism evidence="3 4">
    <name type="scientific">Marasmiellus scandens</name>
    <dbReference type="NCBI Taxonomy" id="2682957"/>
    <lineage>
        <taxon>Eukaryota</taxon>
        <taxon>Fungi</taxon>
        <taxon>Dikarya</taxon>
        <taxon>Basidiomycota</taxon>
        <taxon>Agaricomycotina</taxon>
        <taxon>Agaricomycetes</taxon>
        <taxon>Agaricomycetidae</taxon>
        <taxon>Agaricales</taxon>
        <taxon>Marasmiineae</taxon>
        <taxon>Omphalotaceae</taxon>
        <taxon>Marasmiellus</taxon>
    </lineage>
</organism>
<dbReference type="PANTHER" id="PTHR35895">
    <property type="entry name" value="CHROMOSOME 16, WHOLE GENOME SHOTGUN SEQUENCE"/>
    <property type="match status" value="1"/>
</dbReference>
<reference evidence="3 4" key="1">
    <citation type="submission" date="2024-01" db="EMBL/GenBank/DDBJ databases">
        <title>A draft genome for the cacao thread blight pathogen Marasmiellus scandens.</title>
        <authorList>
            <person name="Baruah I.K."/>
            <person name="Leung J."/>
            <person name="Bukari Y."/>
            <person name="Amoako-Attah I."/>
            <person name="Meinhardt L.W."/>
            <person name="Bailey B.A."/>
            <person name="Cohen S.P."/>
        </authorList>
    </citation>
    <scope>NUCLEOTIDE SEQUENCE [LARGE SCALE GENOMIC DNA]</scope>
    <source>
        <strain evidence="3 4">GH-19</strain>
    </source>
</reference>
<keyword evidence="2" id="KW-1133">Transmembrane helix</keyword>
<feature type="region of interest" description="Disordered" evidence="1">
    <location>
        <begin position="2346"/>
        <end position="2429"/>
    </location>
</feature>
<evidence type="ECO:0000256" key="2">
    <source>
        <dbReference type="SAM" id="Phobius"/>
    </source>
</evidence>
<protein>
    <submittedName>
        <fullName evidence="3">Uncharacterized protein</fullName>
    </submittedName>
</protein>
<keyword evidence="2" id="KW-0812">Transmembrane</keyword>
<dbReference type="Proteomes" id="UP001498398">
    <property type="component" value="Unassembled WGS sequence"/>
</dbReference>
<dbReference type="SUPFAM" id="SSF117070">
    <property type="entry name" value="LEA14-like"/>
    <property type="match status" value="1"/>
</dbReference>
<gene>
    <name evidence="3" type="ORF">VKT23_014298</name>
</gene>
<comment type="caution">
    <text evidence="3">The sequence shown here is derived from an EMBL/GenBank/DDBJ whole genome shotgun (WGS) entry which is preliminary data.</text>
</comment>
<dbReference type="Gene3D" id="2.60.40.1820">
    <property type="match status" value="1"/>
</dbReference>
<name>A0ABR1J3I0_9AGAR</name>
<dbReference type="InterPro" id="IPR022185">
    <property type="entry name" value="DUF3712"/>
</dbReference>
<feature type="transmembrane region" description="Helical" evidence="2">
    <location>
        <begin position="78"/>
        <end position="102"/>
    </location>
</feature>
<accession>A0ABR1J3I0</accession>
<feature type="compositionally biased region" description="Polar residues" evidence="1">
    <location>
        <begin position="54"/>
        <end position="68"/>
    </location>
</feature>
<keyword evidence="4" id="KW-1185">Reference proteome</keyword>
<sequence>MENQSTTSLASQARLAEHAPHPAGSRFSEGDTLTRTTAAGVPLDRPTDPFASPASMQETQNASAPPQQTDVPFYKKRWFIISQVIIIPVGIALLFVLLFPVVTAIAQLVINRAVLGVDVATISSPQNDSFTLSLQGLVTHTGIIPGRVQFTEPIKVAWVQDDKTETPIGNFTLDTLYARNKRALVNQTTTFMIGDQDAFGAFAGHMITASNFTWRLQSDNLHVRAAQFPTSKGIKFDKYLTLNEALPGFDSFNNNVELLSLLLPSDDPAGGINFEAGTQLTNPSPFSLDLGTVVFGLSYRDVQLGSGSSPDTKITVGNNTITLKGTLVPHTSLSDLAIVSELFTSYLNGENSDVIAKGQSTLQSDGSEISWLSTGLSALSLHVPFRSLQGALNPIQTISIGDMGLGFAQSTPWAPSAESRSIQATMALPFGFGLSIGEIQNSFNITKDGQVVAGLSTPLGASQSQITVENSTFTHGTIDITIENTNLDVPDPSHQPFSFFNANLTSLNSADFQLVGHSRAIANTSIGPLTLDPIKFNVPSGLKGLQGLKGLTQLSNVDVNGGTTDGITLGIDVSIHNPSNLNLTLGDLRVQLFRSGEMIGTALMPNLTLTMGNNSVKASSVFAANANDQAQQTLNDFVGKKDVQLSIAGFDGSTEIVSLLRAFETLDIDVSLPSLKTDLLDTAALTVLPTTGRANNISHVTVALANPFSTDLNIKRIQSSVSAFGISLGTIDTTTSFASKANSTTTSPQLELNMNLDPPSIFTVTRALAVEAGLGVEQLDGIVQLGGYQYLMTTGPPVANVKRDNIYTGFDLPSFVQKAFTQLKSDVELTAEVEIGDYTTTLKYTQSSLPTKTDETLNLILPVLAHPIVQKIVGGSNLGISQVLITDPQQEQFGTRLNGSISNAGPFDAKIAFPEGATVQWSGQPLGTIKMEDIPVTGDVGAQFTVNSQFQVADVGHLTDFTKTLLTEESFEWDISANNLNVSALGISVDGITLTPKSVSLKGFNGLKGGVKVETFSLPSNDPDGGITLNLAATTTNPSQVGVELSRLAFDTFASDVMIAPVATTDTVTLAPESSTLMNLTGRLVPQSSDEGLSVVSDIFNRFIHGQDSDVSVHGSGAGPSDVTWLNEGIKVLQIATVLPNRGPQSIIKSISLNQLTLDFTVDTAYNPATSSDNTEASFGLPDGFNFPIDISALQQTITVSTNGQDFAQLAIPKGPSTTDVDTRVIHLGFTNVPFAVSDGQQGTFNQFLAATTMTKSQTLGLSGSADADANTAVGLLALKDISFSVDSTISGLDGLNEKPVTVSDLDVNHGFEEFLLIKVNTALFNPSNLTIGTGDVSFTLQYQNTAIGEADLSDMVIKPGNQTYPTDVHYAPQGGAVAAGRQLLENFLQGVDVDTTISGSTDSTPIESLKTALSQIVLSPVTIPALHQSLIKAVSITFPEDIVQTGIAQTSFTLDNPFTASINLLKVGASATFHNLTLGTIDNVDVSSNPIHADGHSDVTSPSLPLKFNLDPPTIIQLLTIGAQNNNVDLGGLVDLFQFVLQNPDFKPPVTSRVDSDQPTCVSGHQPDFDSAILNSLKNLQVELAVDSSVKLDDFATDLSFAQHDVPASVDQSALFLIGAVAGPIAQHLVDQSELKFDSANITNISDDGFDLSLHGSLTNTGPLDASIEFTEPVVVNWQGNDIATIELPAICAAADDGVPNYSTNAHLAITDNDKFTEFAVFLLHNEDFEWTISTDKLRVTALGTIFENVSLQKSVSFKAFNGLPGVTISNFQLPSDDPAGGIHIETDSQIPSPAQLGIDLGTVTFLSKFGDTELGPLSTTESLVLAPESVTSTHLAGRIVPQSGSDLDAVGELFSKYLAAENQTLQVIGQSVQPPGSSGTVGWLTTAIQSLTLQVILPGQSFKIIQSITLADLDVVLQTPDQAFAPPTSSNHTSAVYRNPFGFSLQVVEAGQTIRLGAGGVEAAQLDLPKAAADGGVSTGNDADLHLSWSNQPLKSLNNDAFSAMLAAVTLKQSVDLSLNGSADVTARTTIGDVPISGIPFDVESTLQGINDFEGTAKLSDVKVTGSGGDGGNQFIVSPLNTELSNPSNVSLHTVDIALPVMFKDVMIGRAAINPFDLVPGDQVIPSEFHYQPENANDTVAQSFLTDFLSTTDDLALTIQGDAASTPIQSLQQSLSGVHLTTSLPGMGQTLVKHIHVTITLDSLVTNLVTVDIDLFNPLDTPLHVLFIQSDGKVDGTTFAHFEHAFDNFVIGPGETVNSGDIPNVLLTQGALASLDIIPLGMLDAFSAVTAQIGDGGYVVPWLQVVQLGVPTAYDLNLAGLLNVGLPSLKAMVSSMSESSVAATATTKESQSSGSASTSRAAETTSESAEATRTSSGDSDGGERPASTSAESASATSKSESEPTAAPETTSNDSGDDSSNPLSILSL</sequence>
<keyword evidence="2" id="KW-0472">Membrane</keyword>
<dbReference type="InterPro" id="IPR046368">
    <property type="entry name" value="Tag1"/>
</dbReference>
<feature type="compositionally biased region" description="Polar residues" evidence="1">
    <location>
        <begin position="1"/>
        <end position="11"/>
    </location>
</feature>
<evidence type="ECO:0000313" key="3">
    <source>
        <dbReference type="EMBL" id="KAK7447084.1"/>
    </source>
</evidence>
<dbReference type="Pfam" id="PF12505">
    <property type="entry name" value="DUF3712"/>
    <property type="match status" value="6"/>
</dbReference>
<dbReference type="EMBL" id="JBANRG010000042">
    <property type="protein sequence ID" value="KAK7447084.1"/>
    <property type="molecule type" value="Genomic_DNA"/>
</dbReference>
<feature type="region of interest" description="Disordered" evidence="1">
    <location>
        <begin position="1"/>
        <end position="68"/>
    </location>
</feature>
<feature type="compositionally biased region" description="Low complexity" evidence="1">
    <location>
        <begin position="2346"/>
        <end position="2378"/>
    </location>
</feature>
<feature type="compositionally biased region" description="Low complexity" evidence="1">
    <location>
        <begin position="2388"/>
        <end position="2422"/>
    </location>
</feature>
<dbReference type="PANTHER" id="PTHR35895:SF1">
    <property type="entry name" value="LIPID-BINDING SERUM GLYCOPROTEIN C-TERMINAL DOMAIN-CONTAINING PROTEIN"/>
    <property type="match status" value="1"/>
</dbReference>
<evidence type="ECO:0000313" key="4">
    <source>
        <dbReference type="Proteomes" id="UP001498398"/>
    </source>
</evidence>